<feature type="chain" id="PRO_5032519151" description="Pollen allergen Phl p 11" evidence="3">
    <location>
        <begin position="20"/>
        <end position="169"/>
    </location>
</feature>
<evidence type="ECO:0008006" key="6">
    <source>
        <dbReference type="Google" id="ProtNLM"/>
    </source>
</evidence>
<feature type="signal peptide" evidence="3">
    <location>
        <begin position="1"/>
        <end position="19"/>
    </location>
</feature>
<proteinExistence type="inferred from homology"/>
<protein>
    <recommendedName>
        <fullName evidence="6">Pollen allergen Phl p 11</fullName>
    </recommendedName>
</protein>
<organism evidence="4 5">
    <name type="scientific">Miscanthus lutarioriparius</name>
    <dbReference type="NCBI Taxonomy" id="422564"/>
    <lineage>
        <taxon>Eukaryota</taxon>
        <taxon>Viridiplantae</taxon>
        <taxon>Streptophyta</taxon>
        <taxon>Embryophyta</taxon>
        <taxon>Tracheophyta</taxon>
        <taxon>Spermatophyta</taxon>
        <taxon>Magnoliopsida</taxon>
        <taxon>Liliopsida</taxon>
        <taxon>Poales</taxon>
        <taxon>Poaceae</taxon>
        <taxon>PACMAD clade</taxon>
        <taxon>Panicoideae</taxon>
        <taxon>Andropogonodae</taxon>
        <taxon>Andropogoneae</taxon>
        <taxon>Saccharinae</taxon>
        <taxon>Miscanthus</taxon>
    </lineage>
</organism>
<keyword evidence="5" id="KW-1185">Reference proteome</keyword>
<dbReference type="EMBL" id="CAJGYO010000016">
    <property type="protein sequence ID" value="CAD6272535.1"/>
    <property type="molecule type" value="Genomic_DNA"/>
</dbReference>
<dbReference type="Pfam" id="PF01190">
    <property type="entry name" value="Pollen_Ole_e_1"/>
    <property type="match status" value="1"/>
</dbReference>
<dbReference type="InterPro" id="IPR006041">
    <property type="entry name" value="Pollen_Ole_e1_allergen"/>
</dbReference>
<comment type="similarity">
    <text evidence="1">Belongs to the Ole e I family.</text>
</comment>
<evidence type="ECO:0000256" key="1">
    <source>
        <dbReference type="ARBA" id="ARBA00010049"/>
    </source>
</evidence>
<dbReference type="OrthoDB" id="1896520at2759"/>
<keyword evidence="3" id="KW-0732">Signal</keyword>
<comment type="caution">
    <text evidence="4">The sequence shown here is derived from an EMBL/GenBank/DDBJ whole genome shotgun (WGS) entry which is preliminary data.</text>
</comment>
<sequence>MMPQLRSLVALLLVATAVATVVAVAAAGGGFVVTGRIYCDNCRAGFETNISHAIQGATVEMECRHFESQQVHDKAQATTDAGGWYKMEIGGDHQDEICDVRLLKSPEADCAEIELSRDRCRVPLTGNDGIKQSGVRYANPIAFFRKEPLPNCGELLRAYDLYNETSENS</sequence>
<dbReference type="PANTHER" id="PTHR31614">
    <property type="entry name" value="PROTEIN DOWNSTREAM OF FLC-RELATED"/>
    <property type="match status" value="1"/>
</dbReference>
<evidence type="ECO:0000313" key="4">
    <source>
        <dbReference type="EMBL" id="CAD6272535.1"/>
    </source>
</evidence>
<keyword evidence="2" id="KW-1015">Disulfide bond</keyword>
<evidence type="ECO:0000313" key="5">
    <source>
        <dbReference type="Proteomes" id="UP000604825"/>
    </source>
</evidence>
<gene>
    <name evidence="4" type="ORF">NCGR_LOCUS55810</name>
</gene>
<name>A0A811RRS4_9POAL</name>
<dbReference type="PANTHER" id="PTHR31614:SF28">
    <property type="entry name" value="OS05G0220300 PROTEIN"/>
    <property type="match status" value="1"/>
</dbReference>
<accession>A0A811RRS4</accession>
<dbReference type="AlphaFoldDB" id="A0A811RRS4"/>
<dbReference type="Proteomes" id="UP000604825">
    <property type="component" value="Unassembled WGS sequence"/>
</dbReference>
<evidence type="ECO:0000256" key="3">
    <source>
        <dbReference type="SAM" id="SignalP"/>
    </source>
</evidence>
<evidence type="ECO:0000256" key="2">
    <source>
        <dbReference type="ARBA" id="ARBA00023157"/>
    </source>
</evidence>
<reference evidence="4" key="1">
    <citation type="submission" date="2020-10" db="EMBL/GenBank/DDBJ databases">
        <authorList>
            <person name="Han B."/>
            <person name="Lu T."/>
            <person name="Zhao Q."/>
            <person name="Huang X."/>
            <person name="Zhao Y."/>
        </authorList>
    </citation>
    <scope>NUCLEOTIDE SEQUENCE</scope>
</reference>